<dbReference type="InterPro" id="IPR050807">
    <property type="entry name" value="TransReg_Diox_bact_type"/>
</dbReference>
<dbReference type="InterPro" id="IPR014710">
    <property type="entry name" value="RmlC-like_jellyroll"/>
</dbReference>
<dbReference type="SUPFAM" id="SSF47413">
    <property type="entry name" value="lambda repressor-like DNA-binding domains"/>
    <property type="match status" value="1"/>
</dbReference>
<sequence>MSGTIGPEHAALEPGADDGDERRLGMRLKARRLECRLSLNRLAELSGLSVGMLSQIERGISSPSLRSLRLLAGALGVPMSWFFAEPEEAERRESRHVVRRAERRLLRLTPTGVMKELLSPSSPDLFEMYELALQPGGRSGADFYSHLGEKAGIVLSGRLRLWLDGEEHLLDEGDSFHFPSKVPHQFDNPGPDVARIVWVMAPPMAGRPSV</sequence>
<evidence type="ECO:0000313" key="4">
    <source>
        <dbReference type="EMBL" id="TDR89816.1"/>
    </source>
</evidence>
<name>A0A4R7C0B7_9HYPH</name>
<dbReference type="InterPro" id="IPR001387">
    <property type="entry name" value="Cro/C1-type_HTH"/>
</dbReference>
<comment type="caution">
    <text evidence="4">The sequence shown here is derived from an EMBL/GenBank/DDBJ whole genome shotgun (WGS) entry which is preliminary data.</text>
</comment>
<evidence type="ECO:0000256" key="2">
    <source>
        <dbReference type="SAM" id="MobiDB-lite"/>
    </source>
</evidence>
<organism evidence="4 5">
    <name type="scientific">Enterovirga rhinocerotis</name>
    <dbReference type="NCBI Taxonomy" id="1339210"/>
    <lineage>
        <taxon>Bacteria</taxon>
        <taxon>Pseudomonadati</taxon>
        <taxon>Pseudomonadota</taxon>
        <taxon>Alphaproteobacteria</taxon>
        <taxon>Hyphomicrobiales</taxon>
        <taxon>Methylobacteriaceae</taxon>
        <taxon>Enterovirga</taxon>
    </lineage>
</organism>
<dbReference type="GO" id="GO:0003677">
    <property type="term" value="F:DNA binding"/>
    <property type="evidence" value="ECO:0007669"/>
    <property type="project" value="UniProtKB-KW"/>
</dbReference>
<dbReference type="AlphaFoldDB" id="A0A4R7C0B7"/>
<dbReference type="CDD" id="cd00093">
    <property type="entry name" value="HTH_XRE"/>
    <property type="match status" value="1"/>
</dbReference>
<dbReference type="PROSITE" id="PS50943">
    <property type="entry name" value="HTH_CROC1"/>
    <property type="match status" value="1"/>
</dbReference>
<feature type="domain" description="HTH cro/C1-type" evidence="3">
    <location>
        <begin position="28"/>
        <end position="82"/>
    </location>
</feature>
<keyword evidence="5" id="KW-1185">Reference proteome</keyword>
<evidence type="ECO:0000259" key="3">
    <source>
        <dbReference type="PROSITE" id="PS50943"/>
    </source>
</evidence>
<dbReference type="GO" id="GO:0003700">
    <property type="term" value="F:DNA-binding transcription factor activity"/>
    <property type="evidence" value="ECO:0007669"/>
    <property type="project" value="TreeGrafter"/>
</dbReference>
<dbReference type="InterPro" id="IPR010982">
    <property type="entry name" value="Lambda_DNA-bd_dom_sf"/>
</dbReference>
<dbReference type="RefSeq" id="WP_245513155.1">
    <property type="nucleotide sequence ID" value="NZ_SNZR01000013.1"/>
</dbReference>
<keyword evidence="1" id="KW-0238">DNA-binding</keyword>
<gene>
    <name evidence="4" type="ORF">EV668_2652</name>
</gene>
<feature type="region of interest" description="Disordered" evidence="2">
    <location>
        <begin position="1"/>
        <end position="21"/>
    </location>
</feature>
<dbReference type="GO" id="GO:0005829">
    <property type="term" value="C:cytosol"/>
    <property type="evidence" value="ECO:0007669"/>
    <property type="project" value="TreeGrafter"/>
</dbReference>
<protein>
    <submittedName>
        <fullName evidence="4">XRE family transcriptional regulator</fullName>
    </submittedName>
</protein>
<dbReference type="EMBL" id="SNZR01000013">
    <property type="protein sequence ID" value="TDR89816.1"/>
    <property type="molecule type" value="Genomic_DNA"/>
</dbReference>
<dbReference type="SUPFAM" id="SSF51182">
    <property type="entry name" value="RmlC-like cupins"/>
    <property type="match status" value="1"/>
</dbReference>
<dbReference type="CDD" id="cd02209">
    <property type="entry name" value="cupin_XRE_C"/>
    <property type="match status" value="1"/>
</dbReference>
<proteinExistence type="predicted"/>
<evidence type="ECO:0000313" key="5">
    <source>
        <dbReference type="Proteomes" id="UP000295122"/>
    </source>
</evidence>
<dbReference type="PANTHER" id="PTHR46797:SF2">
    <property type="entry name" value="TRANSCRIPTIONAL REGULATOR"/>
    <property type="match status" value="1"/>
</dbReference>
<dbReference type="InterPro" id="IPR013096">
    <property type="entry name" value="Cupin_2"/>
</dbReference>
<accession>A0A4R7C0B7</accession>
<dbReference type="SMART" id="SM00530">
    <property type="entry name" value="HTH_XRE"/>
    <property type="match status" value="1"/>
</dbReference>
<dbReference type="PANTHER" id="PTHR46797">
    <property type="entry name" value="HTH-TYPE TRANSCRIPTIONAL REGULATOR"/>
    <property type="match status" value="1"/>
</dbReference>
<dbReference type="Pfam" id="PF01381">
    <property type="entry name" value="HTH_3"/>
    <property type="match status" value="1"/>
</dbReference>
<reference evidence="4 5" key="1">
    <citation type="submission" date="2019-03" db="EMBL/GenBank/DDBJ databases">
        <title>Genomic Encyclopedia of Type Strains, Phase IV (KMG-IV): sequencing the most valuable type-strain genomes for metagenomic binning, comparative biology and taxonomic classification.</title>
        <authorList>
            <person name="Goeker M."/>
        </authorList>
    </citation>
    <scope>NUCLEOTIDE SEQUENCE [LARGE SCALE GENOMIC DNA]</scope>
    <source>
        <strain evidence="4 5">DSM 25903</strain>
    </source>
</reference>
<dbReference type="Pfam" id="PF07883">
    <property type="entry name" value="Cupin_2"/>
    <property type="match status" value="1"/>
</dbReference>
<dbReference type="Gene3D" id="2.60.120.10">
    <property type="entry name" value="Jelly Rolls"/>
    <property type="match status" value="1"/>
</dbReference>
<dbReference type="Proteomes" id="UP000295122">
    <property type="component" value="Unassembled WGS sequence"/>
</dbReference>
<dbReference type="Gene3D" id="1.10.260.40">
    <property type="entry name" value="lambda repressor-like DNA-binding domains"/>
    <property type="match status" value="1"/>
</dbReference>
<evidence type="ECO:0000256" key="1">
    <source>
        <dbReference type="ARBA" id="ARBA00023125"/>
    </source>
</evidence>
<dbReference type="InterPro" id="IPR011051">
    <property type="entry name" value="RmlC_Cupin_sf"/>
</dbReference>